<protein>
    <recommendedName>
        <fullName evidence="4">CoA-binding domain-containing protein</fullName>
    </recommendedName>
</protein>
<dbReference type="OrthoDB" id="5138418at2759"/>
<dbReference type="EMBL" id="KV921859">
    <property type="protein sequence ID" value="ORE11165.1"/>
    <property type="molecule type" value="Genomic_DNA"/>
</dbReference>
<dbReference type="AlphaFoldDB" id="A0A1X0RGJ7"/>
<evidence type="ECO:0000313" key="5">
    <source>
        <dbReference type="EMBL" id="ORE11165.1"/>
    </source>
</evidence>
<dbReference type="InterPro" id="IPR036291">
    <property type="entry name" value="NAD(P)-bd_dom_sf"/>
</dbReference>
<dbReference type="GO" id="GO:0022627">
    <property type="term" value="C:cytosolic small ribosomal subunit"/>
    <property type="evidence" value="ECO:0007669"/>
    <property type="project" value="TreeGrafter"/>
</dbReference>
<evidence type="ECO:0000256" key="3">
    <source>
        <dbReference type="ARBA" id="ARBA00023274"/>
    </source>
</evidence>
<dbReference type="InterPro" id="IPR047864">
    <property type="entry name" value="Ribosomal_eS26_CS"/>
</dbReference>
<dbReference type="SUPFAM" id="SSF51735">
    <property type="entry name" value="NAD(P)-binding Rossmann-fold domains"/>
    <property type="match status" value="1"/>
</dbReference>
<evidence type="ECO:0000259" key="4">
    <source>
        <dbReference type="SMART" id="SM00881"/>
    </source>
</evidence>
<keyword evidence="2" id="KW-0689">Ribosomal protein</keyword>
<evidence type="ECO:0000256" key="1">
    <source>
        <dbReference type="ARBA" id="ARBA00008596"/>
    </source>
</evidence>
<reference evidence="5" key="1">
    <citation type="journal article" date="2016" name="Proc. Natl. Acad. Sci. U.S.A.">
        <title>Lipid metabolic changes in an early divergent fungus govern the establishment of a mutualistic symbiosis with endobacteria.</title>
        <authorList>
            <person name="Lastovetsky O.A."/>
            <person name="Gaspar M.L."/>
            <person name="Mondo S.J."/>
            <person name="LaButti K.M."/>
            <person name="Sandor L."/>
            <person name="Grigoriev I.V."/>
            <person name="Henry S.A."/>
            <person name="Pawlowska T.E."/>
        </authorList>
    </citation>
    <scope>NUCLEOTIDE SEQUENCE [LARGE SCALE GENOMIC DNA]</scope>
    <source>
        <strain evidence="5">ATCC 52814</strain>
    </source>
</reference>
<feature type="domain" description="CoA-binding" evidence="4">
    <location>
        <begin position="9"/>
        <end position="102"/>
    </location>
</feature>
<dbReference type="GO" id="GO:0003735">
    <property type="term" value="F:structural constituent of ribosome"/>
    <property type="evidence" value="ECO:0007669"/>
    <property type="project" value="InterPro"/>
</dbReference>
<keyword evidence="3" id="KW-0687">Ribonucleoprotein</keyword>
<dbReference type="PROSITE" id="PS00733">
    <property type="entry name" value="RIBOSOMAL_S26E"/>
    <property type="match status" value="1"/>
</dbReference>
<dbReference type="GO" id="GO:0006412">
    <property type="term" value="P:translation"/>
    <property type="evidence" value="ECO:0007669"/>
    <property type="project" value="InterPro"/>
</dbReference>
<evidence type="ECO:0000256" key="2">
    <source>
        <dbReference type="ARBA" id="ARBA00022980"/>
    </source>
</evidence>
<dbReference type="InterPro" id="IPR003781">
    <property type="entry name" value="CoA-bd"/>
</dbReference>
<dbReference type="PANTHER" id="PTHR12538">
    <property type="entry name" value="40S RIBOSOMAL PROTEIN S26"/>
    <property type="match status" value="1"/>
</dbReference>
<dbReference type="Gene3D" id="3.40.50.720">
    <property type="entry name" value="NAD(P)-binding Rossmann-like Domain"/>
    <property type="match status" value="1"/>
</dbReference>
<accession>A0A1X0RGJ7</accession>
<proteinExistence type="inferred from homology"/>
<dbReference type="Proteomes" id="UP000242414">
    <property type="component" value="Unassembled WGS sequence"/>
</dbReference>
<comment type="similarity">
    <text evidence="1">Belongs to the eukaryotic ribosomal protein eS26 family.</text>
</comment>
<name>A0A1X0RGJ7_RHIZD</name>
<dbReference type="Gene3D" id="3.30.1740.20">
    <property type="entry name" value="Ribosomal protein S26e"/>
    <property type="match status" value="1"/>
</dbReference>
<dbReference type="InterPro" id="IPR000892">
    <property type="entry name" value="Ribosomal_eS26"/>
</dbReference>
<dbReference type="SMART" id="SM00881">
    <property type="entry name" value="CoA_binding"/>
    <property type="match status" value="1"/>
</dbReference>
<dbReference type="FunFam" id="3.30.1740.20:FF:000001">
    <property type="entry name" value="40S ribosomal protein S26"/>
    <property type="match status" value="1"/>
</dbReference>
<organism evidence="5">
    <name type="scientific">Rhizopus microsporus var. microsporus</name>
    <dbReference type="NCBI Taxonomy" id="86635"/>
    <lineage>
        <taxon>Eukaryota</taxon>
        <taxon>Fungi</taxon>
        <taxon>Fungi incertae sedis</taxon>
        <taxon>Mucoromycota</taxon>
        <taxon>Mucoromycotina</taxon>
        <taxon>Mucoromycetes</taxon>
        <taxon>Mucorales</taxon>
        <taxon>Mucorineae</taxon>
        <taxon>Rhizopodaceae</taxon>
        <taxon>Rhizopus</taxon>
    </lineage>
</organism>
<dbReference type="GO" id="GO:0003729">
    <property type="term" value="F:mRNA binding"/>
    <property type="evidence" value="ECO:0007669"/>
    <property type="project" value="TreeGrafter"/>
</dbReference>
<gene>
    <name evidence="5" type="ORF">BCV72DRAFT_301237</name>
</gene>
<dbReference type="PANTHER" id="PTHR12538:SF0">
    <property type="entry name" value="40S RIBOSOMAL PROTEIN S26"/>
    <property type="match status" value="1"/>
</dbReference>
<dbReference type="VEuPathDB" id="FungiDB:BCV72DRAFT_301237"/>
<sequence>MSNSIAQQFIKNPHFVVVGASPDRQKFGNRILRWYQANGLDVTPIHPKESMIEGLNALNSIHQVSVPQQTSISIVTPPKVTLQVLQDAKQLGFKYVWIQPGAEDNAVKEYVAQNSDLKVILGGPCLLVDGPSLIKTREGRFDYNPSIMTSKRRNNGRNQHGRGHTKFVRCINCYRCVPKDKAIKRFTIRNMVETAAIRDIQEASVYEEYAIPKLYVKLHYCVSCAIHARIVRVRSRTERRNRLPPPRFRFQKTANKA</sequence>
<dbReference type="Pfam" id="PF01283">
    <property type="entry name" value="Ribosomal_S26e"/>
    <property type="match status" value="1"/>
</dbReference>
<dbReference type="Pfam" id="PF13380">
    <property type="entry name" value="CoA_binding_2"/>
    <property type="match status" value="1"/>
</dbReference>
<dbReference type="InterPro" id="IPR038551">
    <property type="entry name" value="Ribosomal_eS26_sf"/>
</dbReference>